<keyword evidence="2" id="KW-0396">Initiation factor</keyword>
<dbReference type="FunFam" id="3.40.50.300:FF:000019">
    <property type="entry name" value="Translation initiation factor IF-2"/>
    <property type="match status" value="1"/>
</dbReference>
<dbReference type="GO" id="GO:0005525">
    <property type="term" value="F:GTP binding"/>
    <property type="evidence" value="ECO:0007669"/>
    <property type="project" value="UniProtKB-KW"/>
</dbReference>
<feature type="domain" description="Tr-type G" evidence="7">
    <location>
        <begin position="126"/>
        <end position="311"/>
    </location>
</feature>
<keyword evidence="3" id="KW-0547">Nucleotide-binding</keyword>
<dbReference type="InterPro" id="IPR027417">
    <property type="entry name" value="P-loop_NTPase"/>
</dbReference>
<dbReference type="GO" id="GO:0003924">
    <property type="term" value="F:GTPase activity"/>
    <property type="evidence" value="ECO:0007669"/>
    <property type="project" value="InterPro"/>
</dbReference>
<dbReference type="InterPro" id="IPR023115">
    <property type="entry name" value="TIF_IF2_dom3"/>
</dbReference>
<evidence type="ECO:0000256" key="5">
    <source>
        <dbReference type="ARBA" id="ARBA00023134"/>
    </source>
</evidence>
<sequence length="769" mass="84850">MIFKLWKVHWAVCYSPSFYKVRYSSRSHSPAFTSKKSKLEVWEGITVKELSSAAKISPHVILRTLNSALVTKHKADNNSKLEDKAIIETLVKLMGFTPVFRHQIIHETIDCDAYPRPPCPPEKCEPRPPIVAVLGHVDHGKTTLLDALRSSRVVDEEFGGITQHLGAFTVSLSSVERNAGSTDPNPVSFSKSITFLDTPGHAAFSGIRFRSTKATDIMLLVVAADDGVKPQTVEAIRYAKETNTPIVVAINKIDKHDISMDKVVQGLATYEVLTEQLGGDIQAVPISALKRINLSELLDAIILQAELMELKADHTGLAEGVVLESETLHGIGKTATCLITRGVLRKSPNSGPLIAGEAVCTPRILLTDTGKPVDSVNPGFVARVAGWKDLPCAGDLILELESTKRANEVQRYRRCIKIQDKVKEDRDAYDLRASHHREHREKYAEKCLSLHRRQWRKLKIERDSAESNLLKENSNQISLPLVIKSDVQGSLEAIKTLLSTYPSDQCKIEYCITGVGPLTESEVDAAAAVNANVLLFNIHALPEATIAAEQNCVKIKEFNIIYRLAEEVRELVNEKLPSVLVEKIIGEAEILQLFTIKASKSVVKTGLLPVAGCRCIKGNIIANVNKIGPILTDLGVDGEPTELCYRIVRPTHHSTSPNNKHGENPTTAEKDFSDSKNTIVDRANCYSLRHEKSTVDSIRKGVDCGIVLVSPEVPDIHSNNQNVSAKNFISQWKVGDIIQCYVTISEKSSVDWDFETCISETPNTRNPIT</sequence>
<protein>
    <submittedName>
        <fullName evidence="9">Putative mitochondrial translational initiation factor</fullName>
    </submittedName>
</protein>
<comment type="similarity">
    <text evidence="1">Belongs to the TRAFAC class translation factor GTPase superfamily. Classic translation factor GTPase family. IF-2 subfamily.</text>
</comment>
<name>A0A3Q0KSK7_SCHMA</name>
<dbReference type="FunCoup" id="A0A3Q0KSK7">
    <property type="interactions" value="1342"/>
</dbReference>
<dbReference type="PROSITE" id="PS51722">
    <property type="entry name" value="G_TR_2"/>
    <property type="match status" value="1"/>
</dbReference>
<evidence type="ECO:0000256" key="2">
    <source>
        <dbReference type="ARBA" id="ARBA00022540"/>
    </source>
</evidence>
<dbReference type="PRINTS" id="PR00315">
    <property type="entry name" value="ELONGATNFCT"/>
</dbReference>
<dbReference type="PANTHER" id="PTHR43381:SF20">
    <property type="entry name" value="TRANSLATION INITIATION FACTOR IF-2, MITOCHONDRIAL"/>
    <property type="match status" value="1"/>
</dbReference>
<dbReference type="Pfam" id="PF11987">
    <property type="entry name" value="IF-2"/>
    <property type="match status" value="1"/>
</dbReference>
<dbReference type="Gene3D" id="2.40.30.10">
    <property type="entry name" value="Translation factors"/>
    <property type="match status" value="2"/>
</dbReference>
<dbReference type="SUPFAM" id="SSF50447">
    <property type="entry name" value="Translation proteins"/>
    <property type="match status" value="1"/>
</dbReference>
<dbReference type="InterPro" id="IPR036925">
    <property type="entry name" value="TIF_IF2_dom3_sf"/>
</dbReference>
<dbReference type="GO" id="GO:0003743">
    <property type="term" value="F:translation initiation factor activity"/>
    <property type="evidence" value="ECO:0007669"/>
    <property type="project" value="UniProtKB-KW"/>
</dbReference>
<dbReference type="WBParaSite" id="Smp_167220.1">
    <property type="protein sequence ID" value="Smp_167220.1"/>
    <property type="gene ID" value="Smp_167220"/>
</dbReference>
<evidence type="ECO:0000259" key="7">
    <source>
        <dbReference type="PROSITE" id="PS51722"/>
    </source>
</evidence>
<dbReference type="FunFam" id="3.40.50.10050:FF:000001">
    <property type="entry name" value="Translation initiation factor IF-2"/>
    <property type="match status" value="1"/>
</dbReference>
<dbReference type="Gene3D" id="3.40.50.300">
    <property type="entry name" value="P-loop containing nucleotide triphosphate hydrolases"/>
    <property type="match status" value="1"/>
</dbReference>
<dbReference type="Proteomes" id="UP000008854">
    <property type="component" value="Unassembled WGS sequence"/>
</dbReference>
<dbReference type="AlphaFoldDB" id="A0A3Q0KSK7"/>
<dbReference type="SUPFAM" id="SSF52540">
    <property type="entry name" value="P-loop containing nucleoside triphosphate hydrolases"/>
    <property type="match status" value="1"/>
</dbReference>
<evidence type="ECO:0000256" key="6">
    <source>
        <dbReference type="SAM" id="MobiDB-lite"/>
    </source>
</evidence>
<dbReference type="InterPro" id="IPR005225">
    <property type="entry name" value="Small_GTP-bd"/>
</dbReference>
<dbReference type="InterPro" id="IPR053905">
    <property type="entry name" value="EF-G-like_DII"/>
</dbReference>
<dbReference type="InParanoid" id="A0A3Q0KSK7"/>
<dbReference type="InterPro" id="IPR015760">
    <property type="entry name" value="TIF_IF2"/>
</dbReference>
<evidence type="ECO:0000256" key="4">
    <source>
        <dbReference type="ARBA" id="ARBA00022917"/>
    </source>
</evidence>
<dbReference type="GO" id="GO:0005737">
    <property type="term" value="C:cytoplasm"/>
    <property type="evidence" value="ECO:0007669"/>
    <property type="project" value="TreeGrafter"/>
</dbReference>
<feature type="compositionally biased region" description="Basic and acidic residues" evidence="6">
    <location>
        <begin position="660"/>
        <end position="673"/>
    </location>
</feature>
<evidence type="ECO:0000256" key="1">
    <source>
        <dbReference type="ARBA" id="ARBA00007733"/>
    </source>
</evidence>
<evidence type="ECO:0000313" key="8">
    <source>
        <dbReference type="Proteomes" id="UP000008854"/>
    </source>
</evidence>
<dbReference type="CDD" id="cd01887">
    <property type="entry name" value="IF2_eIF5B"/>
    <property type="match status" value="1"/>
</dbReference>
<dbReference type="ExpressionAtlas" id="A0A3Q0KSK7">
    <property type="expression patterns" value="baseline"/>
</dbReference>
<evidence type="ECO:0000256" key="3">
    <source>
        <dbReference type="ARBA" id="ARBA00022741"/>
    </source>
</evidence>
<accession>A0A3Q0KSK7</accession>
<dbReference type="SUPFAM" id="SSF52156">
    <property type="entry name" value="Initiation factor IF2/eIF5b, domain 3"/>
    <property type="match status" value="1"/>
</dbReference>
<evidence type="ECO:0000313" key="9">
    <source>
        <dbReference type="WBParaSite" id="Smp_167220.1"/>
    </source>
</evidence>
<dbReference type="InterPro" id="IPR009000">
    <property type="entry name" value="Transl_B-barrel_sf"/>
</dbReference>
<dbReference type="PANTHER" id="PTHR43381">
    <property type="entry name" value="TRANSLATION INITIATION FACTOR IF-2-RELATED"/>
    <property type="match status" value="1"/>
</dbReference>
<dbReference type="NCBIfam" id="TIGR00231">
    <property type="entry name" value="small_GTP"/>
    <property type="match status" value="1"/>
</dbReference>
<dbReference type="InterPro" id="IPR000795">
    <property type="entry name" value="T_Tr_GTP-bd_dom"/>
</dbReference>
<dbReference type="STRING" id="6183.A0A3Q0KSK7"/>
<proteinExistence type="inferred from homology"/>
<dbReference type="Pfam" id="PF22042">
    <property type="entry name" value="EF-G_D2"/>
    <property type="match status" value="1"/>
</dbReference>
<keyword evidence="4" id="KW-0648">Protein biosynthesis</keyword>
<dbReference type="Pfam" id="PF00009">
    <property type="entry name" value="GTP_EFTU"/>
    <property type="match status" value="1"/>
</dbReference>
<organism evidence="8 9">
    <name type="scientific">Schistosoma mansoni</name>
    <name type="common">Blood fluke</name>
    <dbReference type="NCBI Taxonomy" id="6183"/>
    <lineage>
        <taxon>Eukaryota</taxon>
        <taxon>Metazoa</taxon>
        <taxon>Spiralia</taxon>
        <taxon>Lophotrochozoa</taxon>
        <taxon>Platyhelminthes</taxon>
        <taxon>Trematoda</taxon>
        <taxon>Digenea</taxon>
        <taxon>Strigeidida</taxon>
        <taxon>Schistosomatoidea</taxon>
        <taxon>Schistosomatidae</taxon>
        <taxon>Schistosoma</taxon>
    </lineage>
</organism>
<reference evidence="9" key="2">
    <citation type="submission" date="2018-12" db="UniProtKB">
        <authorList>
            <consortium name="WormBaseParasite"/>
        </authorList>
    </citation>
    <scope>IDENTIFICATION</scope>
    <source>
        <strain evidence="9">Puerto Rican</strain>
    </source>
</reference>
<reference evidence="8" key="1">
    <citation type="journal article" date="2012" name="PLoS Negl. Trop. Dis.">
        <title>A systematically improved high quality genome and transcriptome of the human blood fluke Schistosoma mansoni.</title>
        <authorList>
            <person name="Protasio A.V."/>
            <person name="Tsai I.J."/>
            <person name="Babbage A."/>
            <person name="Nichol S."/>
            <person name="Hunt M."/>
            <person name="Aslett M.A."/>
            <person name="De Silva N."/>
            <person name="Velarde G.S."/>
            <person name="Anderson T.J."/>
            <person name="Clark R.C."/>
            <person name="Davidson C."/>
            <person name="Dillon G.P."/>
            <person name="Holroyd N.E."/>
            <person name="LoVerde P.T."/>
            <person name="Lloyd C."/>
            <person name="McQuillan J."/>
            <person name="Oliveira G."/>
            <person name="Otto T.D."/>
            <person name="Parker-Manuel S.J."/>
            <person name="Quail M.A."/>
            <person name="Wilson R.A."/>
            <person name="Zerlotini A."/>
            <person name="Dunne D.W."/>
            <person name="Berriman M."/>
        </authorList>
    </citation>
    <scope>NUCLEOTIDE SEQUENCE [LARGE SCALE GENOMIC DNA]</scope>
    <source>
        <strain evidence="8">Puerto Rican</strain>
    </source>
</reference>
<keyword evidence="8" id="KW-1185">Reference proteome</keyword>
<keyword evidence="5" id="KW-0342">GTP-binding</keyword>
<feature type="region of interest" description="Disordered" evidence="6">
    <location>
        <begin position="654"/>
        <end position="673"/>
    </location>
</feature>
<dbReference type="Gene3D" id="3.40.50.10050">
    <property type="entry name" value="Translation initiation factor IF- 2, domain 3"/>
    <property type="match status" value="1"/>
</dbReference>